<organism evidence="1 2">
    <name type="scientific">Geodia barretti</name>
    <name type="common">Barrett's horny sponge</name>
    <dbReference type="NCBI Taxonomy" id="519541"/>
    <lineage>
        <taxon>Eukaryota</taxon>
        <taxon>Metazoa</taxon>
        <taxon>Porifera</taxon>
        <taxon>Demospongiae</taxon>
        <taxon>Heteroscleromorpha</taxon>
        <taxon>Tetractinellida</taxon>
        <taxon>Astrophorina</taxon>
        <taxon>Geodiidae</taxon>
        <taxon>Geodia</taxon>
    </lineage>
</organism>
<evidence type="ECO:0000313" key="2">
    <source>
        <dbReference type="Proteomes" id="UP001174909"/>
    </source>
</evidence>
<accession>A0AA35WQL3</accession>
<name>A0AA35WQL3_GEOBA</name>
<sequence>MLVDSGCLHKNEKDSFLHFQKSTHFSHLVERRSQDHMCHC</sequence>
<feature type="non-terminal residue" evidence="1">
    <location>
        <position position="40"/>
    </location>
</feature>
<gene>
    <name evidence="1" type="ORF">GBAR_LOCUS17127</name>
</gene>
<keyword evidence="2" id="KW-1185">Reference proteome</keyword>
<dbReference type="EMBL" id="CASHTH010002465">
    <property type="protein sequence ID" value="CAI8030203.1"/>
    <property type="molecule type" value="Genomic_DNA"/>
</dbReference>
<reference evidence="1" key="1">
    <citation type="submission" date="2023-03" db="EMBL/GenBank/DDBJ databases">
        <authorList>
            <person name="Steffen K."/>
            <person name="Cardenas P."/>
        </authorList>
    </citation>
    <scope>NUCLEOTIDE SEQUENCE</scope>
</reference>
<evidence type="ECO:0000313" key="1">
    <source>
        <dbReference type="EMBL" id="CAI8030203.1"/>
    </source>
</evidence>
<dbReference type="AlphaFoldDB" id="A0AA35WQL3"/>
<protein>
    <submittedName>
        <fullName evidence="1">Uncharacterized protein</fullName>
    </submittedName>
</protein>
<dbReference type="Proteomes" id="UP001174909">
    <property type="component" value="Unassembled WGS sequence"/>
</dbReference>
<proteinExistence type="predicted"/>
<comment type="caution">
    <text evidence="1">The sequence shown here is derived from an EMBL/GenBank/DDBJ whole genome shotgun (WGS) entry which is preliminary data.</text>
</comment>